<name>A0A382TY13_9ZZZZ</name>
<protein>
    <submittedName>
        <fullName evidence="1">Uncharacterized protein</fullName>
    </submittedName>
</protein>
<accession>A0A382TY13</accession>
<dbReference type="AlphaFoldDB" id="A0A382TY13"/>
<sequence>MSTPKICVVGAGSWGKNHIRTLQSL</sequence>
<feature type="non-terminal residue" evidence="1">
    <location>
        <position position="25"/>
    </location>
</feature>
<gene>
    <name evidence="1" type="ORF">METZ01_LOCUS379431</name>
</gene>
<dbReference type="EMBL" id="UINC01139804">
    <property type="protein sequence ID" value="SVD26577.1"/>
    <property type="molecule type" value="Genomic_DNA"/>
</dbReference>
<organism evidence="1">
    <name type="scientific">marine metagenome</name>
    <dbReference type="NCBI Taxonomy" id="408172"/>
    <lineage>
        <taxon>unclassified sequences</taxon>
        <taxon>metagenomes</taxon>
        <taxon>ecological metagenomes</taxon>
    </lineage>
</organism>
<proteinExistence type="predicted"/>
<reference evidence="1" key="1">
    <citation type="submission" date="2018-05" db="EMBL/GenBank/DDBJ databases">
        <authorList>
            <person name="Lanie J.A."/>
            <person name="Ng W.-L."/>
            <person name="Kazmierczak K.M."/>
            <person name="Andrzejewski T.M."/>
            <person name="Davidsen T.M."/>
            <person name="Wayne K.J."/>
            <person name="Tettelin H."/>
            <person name="Glass J.I."/>
            <person name="Rusch D."/>
            <person name="Podicherti R."/>
            <person name="Tsui H.-C.T."/>
            <person name="Winkler M.E."/>
        </authorList>
    </citation>
    <scope>NUCLEOTIDE SEQUENCE</scope>
</reference>
<evidence type="ECO:0000313" key="1">
    <source>
        <dbReference type="EMBL" id="SVD26577.1"/>
    </source>
</evidence>